<name>A0ABR1VE00_9PEZI</name>
<comment type="caution">
    <text evidence="1">The sequence shown here is derived from an EMBL/GenBank/DDBJ whole genome shotgun (WGS) entry which is preliminary data.</text>
</comment>
<dbReference type="GeneID" id="92090536"/>
<evidence type="ECO:0000313" key="2">
    <source>
        <dbReference type="Proteomes" id="UP001480595"/>
    </source>
</evidence>
<dbReference type="PANTHER" id="PTHR37017:SF10">
    <property type="entry name" value="AB HYDROLASE-1 DOMAIN-CONTAINING PROTEIN"/>
    <property type="match status" value="1"/>
</dbReference>
<sequence length="251" mass="27965">MVSLFLLSSLRFERKKTPSLRTSSDKINKRFVLEPFLSYDGPRIDPNRAEVNTILKVEHRYVVSEMEKECFQLAEDRGVVVTNFALNKTFYDMEYLLKSRGLAPCHIYWLAADCGDVVHLRALEAVELLSSIQYGGLKLGADHFSKSARMELSYQNLMHPSILRAGGSHSTIAIHQRDTPPNSDLATDTRTVRSYVQSLIEAGRSVIAMLHSYGGQVGTNALIGLGLEARAKEGLKGGVSYLIYMCAFAML</sequence>
<organism evidence="1 2">
    <name type="scientific">Apiospora phragmitis</name>
    <dbReference type="NCBI Taxonomy" id="2905665"/>
    <lineage>
        <taxon>Eukaryota</taxon>
        <taxon>Fungi</taxon>
        <taxon>Dikarya</taxon>
        <taxon>Ascomycota</taxon>
        <taxon>Pezizomycotina</taxon>
        <taxon>Sordariomycetes</taxon>
        <taxon>Xylariomycetidae</taxon>
        <taxon>Amphisphaeriales</taxon>
        <taxon>Apiosporaceae</taxon>
        <taxon>Apiospora</taxon>
    </lineage>
</organism>
<proteinExistence type="predicted"/>
<protein>
    <submittedName>
        <fullName evidence="1">Uncharacterized protein</fullName>
    </submittedName>
</protein>
<dbReference type="PANTHER" id="PTHR37017">
    <property type="entry name" value="AB HYDROLASE-1 DOMAIN-CONTAINING PROTEIN-RELATED"/>
    <property type="match status" value="1"/>
</dbReference>
<gene>
    <name evidence="1" type="ORF">PG994_006064</name>
</gene>
<dbReference type="EMBL" id="JAQQWL010000006">
    <property type="protein sequence ID" value="KAK8069448.1"/>
    <property type="molecule type" value="Genomic_DNA"/>
</dbReference>
<dbReference type="RefSeq" id="XP_066716742.1">
    <property type="nucleotide sequence ID" value="XM_066857473.1"/>
</dbReference>
<reference evidence="1 2" key="1">
    <citation type="submission" date="2023-01" db="EMBL/GenBank/DDBJ databases">
        <title>Analysis of 21 Apiospora genomes using comparative genomics revels a genus with tremendous synthesis potential of carbohydrate active enzymes and secondary metabolites.</title>
        <authorList>
            <person name="Sorensen T."/>
        </authorList>
    </citation>
    <scope>NUCLEOTIDE SEQUENCE [LARGE SCALE GENOMIC DNA]</scope>
    <source>
        <strain evidence="1 2">CBS 135458</strain>
    </source>
</reference>
<evidence type="ECO:0000313" key="1">
    <source>
        <dbReference type="EMBL" id="KAK8069448.1"/>
    </source>
</evidence>
<keyword evidence="2" id="KW-1185">Reference proteome</keyword>
<dbReference type="Proteomes" id="UP001480595">
    <property type="component" value="Unassembled WGS sequence"/>
</dbReference>
<accession>A0ABR1VE00</accession>
<dbReference type="InterPro" id="IPR052897">
    <property type="entry name" value="Sec-Metab_Biosynth_Hydrolase"/>
</dbReference>